<gene>
    <name evidence="1" type="ORF">ACG04R_02820</name>
</gene>
<protein>
    <submittedName>
        <fullName evidence="1">Uncharacterized protein</fullName>
    </submittedName>
</protein>
<accession>A0ABW7H6Q2</accession>
<organism evidence="1 2">
    <name type="scientific">Pelomonas candidula</name>
    <dbReference type="NCBI Taxonomy" id="3299025"/>
    <lineage>
        <taxon>Bacteria</taxon>
        <taxon>Pseudomonadati</taxon>
        <taxon>Pseudomonadota</taxon>
        <taxon>Betaproteobacteria</taxon>
        <taxon>Burkholderiales</taxon>
        <taxon>Sphaerotilaceae</taxon>
        <taxon>Roseateles</taxon>
    </lineage>
</organism>
<name>A0ABW7H6Q2_9BURK</name>
<evidence type="ECO:0000313" key="1">
    <source>
        <dbReference type="EMBL" id="MFG6485586.1"/>
    </source>
</evidence>
<dbReference type="RefSeq" id="WP_394406304.1">
    <property type="nucleotide sequence ID" value="NZ_JBIGIC010000001.1"/>
</dbReference>
<reference evidence="1 2" key="1">
    <citation type="submission" date="2024-08" db="EMBL/GenBank/DDBJ databases">
        <authorList>
            <person name="Lu H."/>
        </authorList>
    </citation>
    <scope>NUCLEOTIDE SEQUENCE [LARGE SCALE GENOMIC DNA]</scope>
    <source>
        <strain evidence="1 2">BYS78W</strain>
    </source>
</reference>
<comment type="caution">
    <text evidence="1">The sequence shown here is derived from an EMBL/GenBank/DDBJ whole genome shotgun (WGS) entry which is preliminary data.</text>
</comment>
<dbReference type="EMBL" id="JBIGIC010000001">
    <property type="protein sequence ID" value="MFG6485586.1"/>
    <property type="molecule type" value="Genomic_DNA"/>
</dbReference>
<proteinExistence type="predicted"/>
<dbReference type="Proteomes" id="UP001606134">
    <property type="component" value="Unassembled WGS sequence"/>
</dbReference>
<evidence type="ECO:0000313" key="2">
    <source>
        <dbReference type="Proteomes" id="UP001606134"/>
    </source>
</evidence>
<keyword evidence="2" id="KW-1185">Reference proteome</keyword>
<sequence length="42" mass="4620">MASYPGKPAWLTKGLLPLPASVILPARRLAAIREMTWPRSTT</sequence>